<dbReference type="AlphaFoldDB" id="A0A2I3SS98"/>
<accession>A0A2I3SS98</accession>
<keyword evidence="3" id="KW-1185">Reference proteome</keyword>
<reference evidence="2" key="3">
    <citation type="submission" date="2025-09" db="UniProtKB">
        <authorList>
            <consortium name="Ensembl"/>
        </authorList>
    </citation>
    <scope>IDENTIFICATION</scope>
</reference>
<evidence type="ECO:0000256" key="1">
    <source>
        <dbReference type="SAM" id="MobiDB-lite"/>
    </source>
</evidence>
<dbReference type="EMBL" id="AACZ04008320">
    <property type="status" value="NOT_ANNOTATED_CDS"/>
    <property type="molecule type" value="Genomic_DNA"/>
</dbReference>
<reference evidence="2 3" key="1">
    <citation type="journal article" date="2005" name="Nature">
        <title>Initial sequence of the chimpanzee genome and comparison with the human genome.</title>
        <authorList>
            <consortium name="Chimpanzee sequencing and analysis consortium"/>
        </authorList>
    </citation>
    <scope>NUCLEOTIDE SEQUENCE [LARGE SCALE GENOMIC DNA]</scope>
</reference>
<proteinExistence type="predicted"/>
<dbReference type="Ensembl" id="ENSPTRT00000103637.1">
    <property type="protein sequence ID" value="ENSPTRP00000079425.1"/>
    <property type="gene ID" value="ENSPTRG00000050746.1"/>
</dbReference>
<dbReference type="InParanoid" id="A0A2I3SS98"/>
<organism evidence="2 3">
    <name type="scientific">Pan troglodytes</name>
    <name type="common">Chimpanzee</name>
    <dbReference type="NCBI Taxonomy" id="9598"/>
    <lineage>
        <taxon>Eukaryota</taxon>
        <taxon>Metazoa</taxon>
        <taxon>Chordata</taxon>
        <taxon>Craniata</taxon>
        <taxon>Vertebrata</taxon>
        <taxon>Euteleostomi</taxon>
        <taxon>Mammalia</taxon>
        <taxon>Eutheria</taxon>
        <taxon>Euarchontoglires</taxon>
        <taxon>Primates</taxon>
        <taxon>Haplorrhini</taxon>
        <taxon>Catarrhini</taxon>
        <taxon>Hominidae</taxon>
        <taxon>Pan</taxon>
    </lineage>
</organism>
<evidence type="ECO:0000313" key="3">
    <source>
        <dbReference type="Proteomes" id="UP000002277"/>
    </source>
</evidence>
<protein>
    <submittedName>
        <fullName evidence="2">Uncharacterized protein</fullName>
    </submittedName>
</protein>
<reference evidence="2" key="2">
    <citation type="submission" date="2025-08" db="UniProtKB">
        <authorList>
            <consortium name="Ensembl"/>
        </authorList>
    </citation>
    <scope>IDENTIFICATION</scope>
</reference>
<sequence>MLPLGRVETANGPCGISSPAGEEKTSKLPVGYAFRKGEDNTIFFSYLSFSPAAFLLER</sequence>
<name>A0A2I3SS98_PANTR</name>
<feature type="region of interest" description="Disordered" evidence="1">
    <location>
        <begin position="1"/>
        <end position="25"/>
    </location>
</feature>
<dbReference type="GeneTree" id="ENSGT00910000148796"/>
<dbReference type="Bgee" id="ENSPTRG00000050746">
    <property type="expression patterns" value="Expressed in pituitary gland and 12 other cell types or tissues"/>
</dbReference>
<evidence type="ECO:0000313" key="2">
    <source>
        <dbReference type="Ensembl" id="ENSPTRP00000079425.1"/>
    </source>
</evidence>
<dbReference type="Proteomes" id="UP000002277">
    <property type="component" value="Chromosome 14"/>
</dbReference>